<dbReference type="InterPro" id="IPR045562">
    <property type="entry name" value="RecG_dom3_C"/>
</dbReference>
<dbReference type="Pfam" id="PF00270">
    <property type="entry name" value="DEAD"/>
    <property type="match status" value="1"/>
</dbReference>
<keyword evidence="4 10" id="KW-0347">Helicase</keyword>
<evidence type="ECO:0000313" key="10">
    <source>
        <dbReference type="EMBL" id="MCP1335707.1"/>
    </source>
</evidence>
<evidence type="ECO:0000259" key="9">
    <source>
        <dbReference type="PROSITE" id="PS51194"/>
    </source>
</evidence>
<dbReference type="RefSeq" id="WP_269331641.1">
    <property type="nucleotide sequence ID" value="NZ_JAMZFT010000001.1"/>
</dbReference>
<dbReference type="GO" id="GO:0006281">
    <property type="term" value="P:DNA repair"/>
    <property type="evidence" value="ECO:0007669"/>
    <property type="project" value="UniProtKB-KW"/>
</dbReference>
<evidence type="ECO:0000256" key="2">
    <source>
        <dbReference type="ARBA" id="ARBA00022763"/>
    </source>
</evidence>
<dbReference type="GO" id="GO:0016787">
    <property type="term" value="F:hydrolase activity"/>
    <property type="evidence" value="ECO:0007669"/>
    <property type="project" value="UniProtKB-KW"/>
</dbReference>
<organism evidence="10 11">
    <name type="scientific">Futiania mangrovi</name>
    <dbReference type="NCBI Taxonomy" id="2959716"/>
    <lineage>
        <taxon>Bacteria</taxon>
        <taxon>Pseudomonadati</taxon>
        <taxon>Pseudomonadota</taxon>
        <taxon>Alphaproteobacteria</taxon>
        <taxon>Futianiales</taxon>
        <taxon>Futianiaceae</taxon>
        <taxon>Futiania</taxon>
    </lineage>
</organism>
<dbReference type="CDD" id="cd17992">
    <property type="entry name" value="DEXHc_RecG"/>
    <property type="match status" value="1"/>
</dbReference>
<dbReference type="SUPFAM" id="SSF52540">
    <property type="entry name" value="P-loop containing nucleoside triphosphate hydrolases"/>
    <property type="match status" value="2"/>
</dbReference>
<reference evidence="10" key="1">
    <citation type="submission" date="2022-06" db="EMBL/GenBank/DDBJ databases">
        <title>Isolation and Genomics of Futiania mangrovii gen. nov., sp. nov., a Rare and Metabolically-versatile member in the Class Alphaproteobacteria.</title>
        <authorList>
            <person name="Liu L."/>
            <person name="Huang W.-C."/>
            <person name="Pan J."/>
            <person name="Li J."/>
            <person name="Huang Y."/>
            <person name="Du H."/>
            <person name="Liu Y."/>
            <person name="Li M."/>
        </authorList>
    </citation>
    <scope>NUCLEOTIDE SEQUENCE</scope>
    <source>
        <strain evidence="10">FT118</strain>
    </source>
</reference>
<feature type="domain" description="Helicase C-terminal" evidence="9">
    <location>
        <begin position="462"/>
        <end position="621"/>
    </location>
</feature>
<dbReference type="GO" id="GO:0003678">
    <property type="term" value="F:DNA helicase activity"/>
    <property type="evidence" value="ECO:0007669"/>
    <property type="project" value="UniProtKB-EC"/>
</dbReference>
<dbReference type="InterPro" id="IPR011545">
    <property type="entry name" value="DEAD/DEAH_box_helicase_dom"/>
</dbReference>
<sequence>MRPEILFPLFAETASLPGVGARLADLIAKVAGTRVADLLFHLPAGLIDRRAVTGSLVPHAGHVVTARVRIGDIQTGRSPRAPVRVYAETEDGHPLILAYFHTRSARVAQMLPPGEVRIVSGRLDLYDGVPQMVHPDHVVSPAQADEIEAFEPVYPMTAGLGPRVLRKAIRAALKRAPDLPEWQDAAWLTRHAWPHWRDAIRAAHTPKTAADIDPAAPARRRLAYDELLANQVALAFVRRTIRGARGRSLAGDGRLSEKVLAALPFGLTGDQQAAIGEIRADMASGSRMLRLLQGDVGAGKTLVAFLALLTAIEAGTQGAFMAPTEILARQHAERLQPLADAAGIRLGILTGRDKAKERAETLARLAAGEIDLIVGTHALFQDEVAFRDLGLVVVDEQHRFGVEQRLKLSSKGGGGTNVLLMTATPIPRTLSLTHYGDMDVTVIREKPAGRKPIATRAVPLDRLEDVVAAVRRATANGARVYWVCPLVEESETLDVAAAQERFAHLDRLFPGRVGLVHGRLAGAEKDRVMGAFARGDLSILVATTVIEVGVDVPEATIMVIEHAERFGLAQLHQLRGRVGRGGEASTCLLLYHPPLTEGGRARLNILRETEDGFRIAEEDLRLRGAGEVLGTRQSGDPEFRLASLDLHADLIQAARDDARLILERDPELKTDRGRAVRVLLYLFERDAAIRYLRSG</sequence>
<dbReference type="Pfam" id="PF00271">
    <property type="entry name" value="Helicase_C"/>
    <property type="match status" value="1"/>
</dbReference>
<keyword evidence="6" id="KW-0238">DNA-binding</keyword>
<dbReference type="InterPro" id="IPR014001">
    <property type="entry name" value="Helicase_ATP-bd"/>
</dbReference>
<evidence type="ECO:0000256" key="5">
    <source>
        <dbReference type="ARBA" id="ARBA00022840"/>
    </source>
</evidence>
<dbReference type="InterPro" id="IPR047112">
    <property type="entry name" value="RecG/Mfd"/>
</dbReference>
<dbReference type="SUPFAM" id="SSF50249">
    <property type="entry name" value="Nucleic acid-binding proteins"/>
    <property type="match status" value="1"/>
</dbReference>
<keyword evidence="11" id="KW-1185">Reference proteome</keyword>
<dbReference type="PANTHER" id="PTHR47964">
    <property type="entry name" value="ATP-DEPENDENT DNA HELICASE HOMOLOG RECG, CHLOROPLASTIC"/>
    <property type="match status" value="1"/>
</dbReference>
<keyword evidence="2" id="KW-0227">DNA damage</keyword>
<dbReference type="InterPro" id="IPR001650">
    <property type="entry name" value="Helicase_C-like"/>
</dbReference>
<evidence type="ECO:0000256" key="7">
    <source>
        <dbReference type="ARBA" id="ARBA00023204"/>
    </source>
</evidence>
<evidence type="ECO:0000313" key="11">
    <source>
        <dbReference type="Proteomes" id="UP001055804"/>
    </source>
</evidence>
<accession>A0A9J6PDD4</accession>
<evidence type="ECO:0000256" key="6">
    <source>
        <dbReference type="ARBA" id="ARBA00023125"/>
    </source>
</evidence>
<gene>
    <name evidence="10" type="primary">recG</name>
    <name evidence="10" type="ORF">NJQ99_04730</name>
</gene>
<dbReference type="Gene3D" id="3.40.50.300">
    <property type="entry name" value="P-loop containing nucleotide triphosphate hydrolases"/>
    <property type="match status" value="2"/>
</dbReference>
<dbReference type="EMBL" id="JAMZFT010000001">
    <property type="protein sequence ID" value="MCP1335707.1"/>
    <property type="molecule type" value="Genomic_DNA"/>
</dbReference>
<keyword evidence="7" id="KW-0234">DNA repair</keyword>
<dbReference type="PROSITE" id="PS51194">
    <property type="entry name" value="HELICASE_CTER"/>
    <property type="match status" value="1"/>
</dbReference>
<dbReference type="PROSITE" id="PS51192">
    <property type="entry name" value="HELICASE_ATP_BIND_1"/>
    <property type="match status" value="1"/>
</dbReference>
<dbReference type="NCBIfam" id="NF008164">
    <property type="entry name" value="PRK10917.1-2"/>
    <property type="match status" value="1"/>
</dbReference>
<dbReference type="CDD" id="cd04488">
    <property type="entry name" value="RecG_wedge_OBF"/>
    <property type="match status" value="1"/>
</dbReference>
<evidence type="ECO:0000256" key="4">
    <source>
        <dbReference type="ARBA" id="ARBA00022806"/>
    </source>
</evidence>
<feature type="domain" description="Helicase ATP-binding" evidence="8">
    <location>
        <begin position="281"/>
        <end position="443"/>
    </location>
</feature>
<comment type="caution">
    <text evidence="10">The sequence shown here is derived from an EMBL/GenBank/DDBJ whole genome shotgun (WGS) entry which is preliminary data.</text>
</comment>
<dbReference type="SMART" id="SM00487">
    <property type="entry name" value="DEXDc"/>
    <property type="match status" value="1"/>
</dbReference>
<dbReference type="InterPro" id="IPR027417">
    <property type="entry name" value="P-loop_NTPase"/>
</dbReference>
<keyword evidence="1" id="KW-0547">Nucleotide-binding</keyword>
<keyword evidence="5" id="KW-0067">ATP-binding</keyword>
<name>A0A9J6PDD4_9PROT</name>
<dbReference type="Proteomes" id="UP001055804">
    <property type="component" value="Unassembled WGS sequence"/>
</dbReference>
<keyword evidence="3 10" id="KW-0378">Hydrolase</keyword>
<dbReference type="SMART" id="SM00490">
    <property type="entry name" value="HELICc"/>
    <property type="match status" value="1"/>
</dbReference>
<proteinExistence type="predicted"/>
<evidence type="ECO:0000259" key="8">
    <source>
        <dbReference type="PROSITE" id="PS51192"/>
    </source>
</evidence>
<dbReference type="InterPro" id="IPR012340">
    <property type="entry name" value="NA-bd_OB-fold"/>
</dbReference>
<dbReference type="EC" id="3.6.4.12" evidence="10"/>
<dbReference type="AlphaFoldDB" id="A0A9J6PDD4"/>
<evidence type="ECO:0000256" key="3">
    <source>
        <dbReference type="ARBA" id="ARBA00022801"/>
    </source>
</evidence>
<protein>
    <submittedName>
        <fullName evidence="10">ATP-dependent DNA helicase RecG</fullName>
        <ecNumber evidence="10">3.6.4.12</ecNumber>
    </submittedName>
</protein>
<dbReference type="NCBIfam" id="NF008168">
    <property type="entry name" value="PRK10917.2-2"/>
    <property type="match status" value="1"/>
</dbReference>
<dbReference type="GO" id="GO:0005524">
    <property type="term" value="F:ATP binding"/>
    <property type="evidence" value="ECO:0007669"/>
    <property type="project" value="UniProtKB-KW"/>
</dbReference>
<dbReference type="Pfam" id="PF19833">
    <property type="entry name" value="RecG_dom3_C"/>
    <property type="match status" value="1"/>
</dbReference>
<dbReference type="GO" id="GO:0003677">
    <property type="term" value="F:DNA binding"/>
    <property type="evidence" value="ECO:0007669"/>
    <property type="project" value="UniProtKB-KW"/>
</dbReference>
<dbReference type="PANTHER" id="PTHR47964:SF1">
    <property type="entry name" value="ATP-DEPENDENT DNA HELICASE HOMOLOG RECG, CHLOROPLASTIC"/>
    <property type="match status" value="1"/>
</dbReference>
<evidence type="ECO:0000256" key="1">
    <source>
        <dbReference type="ARBA" id="ARBA00022741"/>
    </source>
</evidence>